<dbReference type="Pfam" id="PF01878">
    <property type="entry name" value="EVE"/>
    <property type="match status" value="1"/>
</dbReference>
<name>A0A388LPD2_CHABU</name>
<dbReference type="InterPro" id="IPR015947">
    <property type="entry name" value="PUA-like_sf"/>
</dbReference>
<protein>
    <recommendedName>
        <fullName evidence="3">EVE domain-containing protein</fullName>
    </recommendedName>
</protein>
<dbReference type="AlphaFoldDB" id="A0A388LPD2"/>
<feature type="domain" description="EVE" evidence="3">
    <location>
        <begin position="78"/>
        <end position="208"/>
    </location>
</feature>
<dbReference type="InterPro" id="IPR002740">
    <property type="entry name" value="EVE_domain"/>
</dbReference>
<evidence type="ECO:0000256" key="2">
    <source>
        <dbReference type="ARBA" id="ARBA00023242"/>
    </source>
</evidence>
<dbReference type="InterPro" id="IPR047197">
    <property type="entry name" value="THYN1-like_EVE"/>
</dbReference>
<dbReference type="STRING" id="69332.A0A388LPD2"/>
<dbReference type="Gramene" id="GBG84206">
    <property type="protein sequence ID" value="GBG84206"/>
    <property type="gene ID" value="CBR_g38178"/>
</dbReference>
<dbReference type="PANTHER" id="PTHR14087:SF8">
    <property type="entry name" value="OS03G0676100 PROTEIN"/>
    <property type="match status" value="1"/>
</dbReference>
<dbReference type="PANTHER" id="PTHR14087">
    <property type="entry name" value="THYMOCYTE NUCLEAR PROTEIN 1"/>
    <property type="match status" value="1"/>
</dbReference>
<sequence length="235" mass="25191">MVGTSAIACRGNQLLTRVVAVAVSKARDRSPLLSRSLSLQACHLGGGGGGGGGRGAKRAGGGRWGQVEGGLPVHASMSYWLLKTEPHEWSWSDQSAAGGRSTWDGVRNAQAQKNMKQMAVGDLCFFYHTGKERAVVGIAAVSKTWYPDPTDESRRSGMVQIEEVMPFQHVVTLAQIKGLDDVADFQLVRQPRLSVVPVPADVWKKICDLGGVEHVEAPWKSSAKPSVNDDGQTQS</sequence>
<comment type="caution">
    <text evidence="4">The sequence shown here is derived from an EMBL/GenBank/DDBJ whole genome shotgun (WGS) entry which is preliminary data.</text>
</comment>
<dbReference type="GO" id="GO:0005634">
    <property type="term" value="C:nucleus"/>
    <property type="evidence" value="ECO:0007669"/>
    <property type="project" value="UniProtKB-SubCell"/>
</dbReference>
<evidence type="ECO:0000313" key="4">
    <source>
        <dbReference type="EMBL" id="GBG84206.1"/>
    </source>
</evidence>
<organism evidence="4 5">
    <name type="scientific">Chara braunii</name>
    <name type="common">Braun's stonewort</name>
    <dbReference type="NCBI Taxonomy" id="69332"/>
    <lineage>
        <taxon>Eukaryota</taxon>
        <taxon>Viridiplantae</taxon>
        <taxon>Streptophyta</taxon>
        <taxon>Charophyceae</taxon>
        <taxon>Charales</taxon>
        <taxon>Characeae</taxon>
        <taxon>Chara</taxon>
    </lineage>
</organism>
<dbReference type="EMBL" id="BFEA01000467">
    <property type="protein sequence ID" value="GBG84206.1"/>
    <property type="molecule type" value="Genomic_DNA"/>
</dbReference>
<comment type="subcellular location">
    <subcellularLocation>
        <location evidence="1">Nucleus</location>
    </subcellularLocation>
</comment>
<dbReference type="Gene3D" id="3.10.590.10">
    <property type="entry name" value="ph1033 like domains"/>
    <property type="match status" value="1"/>
</dbReference>
<gene>
    <name evidence="4" type="ORF">CBR_g38178</name>
</gene>
<keyword evidence="2" id="KW-0539">Nucleus</keyword>
<dbReference type="OMA" id="WVVVHVE"/>
<evidence type="ECO:0000313" key="5">
    <source>
        <dbReference type="Proteomes" id="UP000265515"/>
    </source>
</evidence>
<dbReference type="SUPFAM" id="SSF88697">
    <property type="entry name" value="PUA domain-like"/>
    <property type="match status" value="1"/>
</dbReference>
<proteinExistence type="predicted"/>
<keyword evidence="5" id="KW-1185">Reference proteome</keyword>
<dbReference type="CDD" id="cd21133">
    <property type="entry name" value="EVE"/>
    <property type="match status" value="1"/>
</dbReference>
<evidence type="ECO:0000259" key="3">
    <source>
        <dbReference type="Pfam" id="PF01878"/>
    </source>
</evidence>
<accession>A0A388LPD2</accession>
<evidence type="ECO:0000256" key="1">
    <source>
        <dbReference type="ARBA" id="ARBA00004123"/>
    </source>
</evidence>
<dbReference type="OrthoDB" id="41445at2759"/>
<dbReference type="InterPro" id="IPR052181">
    <property type="entry name" value="5hmC_binding"/>
</dbReference>
<reference evidence="4 5" key="1">
    <citation type="journal article" date="2018" name="Cell">
        <title>The Chara Genome: Secondary Complexity and Implications for Plant Terrestrialization.</title>
        <authorList>
            <person name="Nishiyama T."/>
            <person name="Sakayama H."/>
            <person name="Vries J.D."/>
            <person name="Buschmann H."/>
            <person name="Saint-Marcoux D."/>
            <person name="Ullrich K.K."/>
            <person name="Haas F.B."/>
            <person name="Vanderstraeten L."/>
            <person name="Becker D."/>
            <person name="Lang D."/>
            <person name="Vosolsobe S."/>
            <person name="Rombauts S."/>
            <person name="Wilhelmsson P.K.I."/>
            <person name="Janitza P."/>
            <person name="Kern R."/>
            <person name="Heyl A."/>
            <person name="Rumpler F."/>
            <person name="Villalobos L.I.A.C."/>
            <person name="Clay J.M."/>
            <person name="Skokan R."/>
            <person name="Toyoda A."/>
            <person name="Suzuki Y."/>
            <person name="Kagoshima H."/>
            <person name="Schijlen E."/>
            <person name="Tajeshwar N."/>
            <person name="Catarino B."/>
            <person name="Hetherington A.J."/>
            <person name="Saltykova A."/>
            <person name="Bonnot C."/>
            <person name="Breuninger H."/>
            <person name="Symeonidi A."/>
            <person name="Radhakrishnan G.V."/>
            <person name="Van Nieuwerburgh F."/>
            <person name="Deforce D."/>
            <person name="Chang C."/>
            <person name="Karol K.G."/>
            <person name="Hedrich R."/>
            <person name="Ulvskov P."/>
            <person name="Glockner G."/>
            <person name="Delwiche C.F."/>
            <person name="Petrasek J."/>
            <person name="Van de Peer Y."/>
            <person name="Friml J."/>
            <person name="Beilby M."/>
            <person name="Dolan L."/>
            <person name="Kohara Y."/>
            <person name="Sugano S."/>
            <person name="Fujiyama A."/>
            <person name="Delaux P.-M."/>
            <person name="Quint M."/>
            <person name="TheiBen G."/>
            <person name="Hagemann M."/>
            <person name="Harholt J."/>
            <person name="Dunand C."/>
            <person name="Zachgo S."/>
            <person name="Langdale J."/>
            <person name="Maumus F."/>
            <person name="Straeten D.V.D."/>
            <person name="Gould S.B."/>
            <person name="Rensing S.A."/>
        </authorList>
    </citation>
    <scope>NUCLEOTIDE SEQUENCE [LARGE SCALE GENOMIC DNA]</scope>
    <source>
        <strain evidence="4 5">S276</strain>
    </source>
</reference>
<dbReference type="Proteomes" id="UP000265515">
    <property type="component" value="Unassembled WGS sequence"/>
</dbReference>